<keyword evidence="2" id="KW-1185">Reference proteome</keyword>
<protein>
    <recommendedName>
        <fullName evidence="3">TonB-dependent receptor</fullName>
    </recommendedName>
</protein>
<sequence>MLWTTFLCGQQDGSRVLAGKVISADSYEPIIGATIFSGQRGTQTNEDGLFSIRVGPDDYLIVSAFSFRPDTIPVNTIDFGDPKPITLQAYTFSAVTVRARRPRSAVRTISPEIAELRELPSLLGEQDLLRNLSYYPGVANGVEGTTGLHVRGGESDHSLLLLDGGTIYNSAHALGFLSVFNQNTVSSVDLYKSYIPPTFSGRLGGVLDVATRTGNKVKSSGELSLGLINSSLLLEGPIGKDTTLSYLLGARGAYTAPLTLATSLFSGGGPRINVGLYDVNFSLHKSLSNLGDLSLRIFQGNDFYLVSAEDDDLQGSYRLSWGNSVVNLQYALPLRNNMLSKTTLVRTRYANRSLISSSFTDQEEQSLSTVASITETQLKQSLVAALNRHSLTWTGTMLRRRLAPADVEFDDQPTANFDSYVLSTSMEDQFSYGGFDVALGVNLRRSWQPNPRFNFTSIEPRAGISRTMGEMGRLYFSYTRMFQRLHRVTAFAGTLPYDLWLPSFASIPPQASHNFSLDYSRQAATINFEAGLFYRTFTGQVVPGINNFNLSGDAGLNTNLLAANGTGNSYGVELLFEREIEDGKFSFAYTYSRSFRRFPEINDNRRFPFRFDRPHDLSLTYRQELSDKWSVSGGFVLQSGINYSLPTAFIISPNGDPAPVFTDRNNARLPTYHRLDLMFSKFGTTKRGYRKRLDLGFYNVYARANPSFAIVRQSFIRETFAGPDVARSLFLLGGAVFRIIPTVNYSVQW</sequence>
<dbReference type="RefSeq" id="WP_168038461.1">
    <property type="nucleotide sequence ID" value="NZ_JAATJH010000005.1"/>
</dbReference>
<dbReference type="SUPFAM" id="SSF49464">
    <property type="entry name" value="Carboxypeptidase regulatory domain-like"/>
    <property type="match status" value="1"/>
</dbReference>
<evidence type="ECO:0000313" key="1">
    <source>
        <dbReference type="EMBL" id="NJC27389.1"/>
    </source>
</evidence>
<evidence type="ECO:0008006" key="3">
    <source>
        <dbReference type="Google" id="ProtNLM"/>
    </source>
</evidence>
<proteinExistence type="predicted"/>
<dbReference type="EMBL" id="JAATJH010000005">
    <property type="protein sequence ID" value="NJC27389.1"/>
    <property type="molecule type" value="Genomic_DNA"/>
</dbReference>
<evidence type="ECO:0000313" key="2">
    <source>
        <dbReference type="Proteomes" id="UP000770785"/>
    </source>
</evidence>
<comment type="caution">
    <text evidence="1">The sequence shown here is derived from an EMBL/GenBank/DDBJ whole genome shotgun (WGS) entry which is preliminary data.</text>
</comment>
<dbReference type="InterPro" id="IPR008969">
    <property type="entry name" value="CarboxyPept-like_regulatory"/>
</dbReference>
<gene>
    <name evidence="1" type="ORF">GGR27_002906</name>
</gene>
<reference evidence="1 2" key="1">
    <citation type="submission" date="2020-03" db="EMBL/GenBank/DDBJ databases">
        <title>Genomic Encyclopedia of Type Strains, Phase IV (KMG-IV): sequencing the most valuable type-strain genomes for metagenomic binning, comparative biology and taxonomic classification.</title>
        <authorList>
            <person name="Goeker M."/>
        </authorList>
    </citation>
    <scope>NUCLEOTIDE SEQUENCE [LARGE SCALE GENOMIC DNA]</scope>
    <source>
        <strain evidence="1 2">DSM 105096</strain>
    </source>
</reference>
<organism evidence="1 2">
    <name type="scientific">Neolewinella antarctica</name>
    <dbReference type="NCBI Taxonomy" id="442734"/>
    <lineage>
        <taxon>Bacteria</taxon>
        <taxon>Pseudomonadati</taxon>
        <taxon>Bacteroidota</taxon>
        <taxon>Saprospiria</taxon>
        <taxon>Saprospirales</taxon>
        <taxon>Lewinellaceae</taxon>
        <taxon>Neolewinella</taxon>
    </lineage>
</organism>
<dbReference type="Proteomes" id="UP000770785">
    <property type="component" value="Unassembled WGS sequence"/>
</dbReference>
<accession>A0ABX0XES6</accession>
<name>A0ABX0XES6_9BACT</name>
<dbReference type="SUPFAM" id="SSF56935">
    <property type="entry name" value="Porins"/>
    <property type="match status" value="1"/>
</dbReference>